<dbReference type="PANTHER" id="PTHR15555:SF0">
    <property type="entry name" value="ZINC FINGER HIT DOMAIN-CONTAINING PROTEIN 2"/>
    <property type="match status" value="1"/>
</dbReference>
<dbReference type="InterPro" id="IPR039646">
    <property type="entry name" value="ZNHIT2"/>
</dbReference>
<dbReference type="eggNOG" id="KOG4317">
    <property type="taxonomic scope" value="Eukaryota"/>
</dbReference>
<organism evidence="1 2">
    <name type="scientific">Thecamonas trahens ATCC 50062</name>
    <dbReference type="NCBI Taxonomy" id="461836"/>
    <lineage>
        <taxon>Eukaryota</taxon>
        <taxon>Apusozoa</taxon>
        <taxon>Apusomonadida</taxon>
        <taxon>Apusomonadidae</taxon>
        <taxon>Thecamonas</taxon>
    </lineage>
</organism>
<gene>
    <name evidence="1" type="ORF">AMSG_09039</name>
</gene>
<name>A0A0L0DKP6_THETB</name>
<keyword evidence="2" id="KW-1185">Reference proteome</keyword>
<proteinExistence type="predicted"/>
<protein>
    <submittedName>
        <fullName evidence="1">HIT zinc finger family protein</fullName>
    </submittedName>
</protein>
<dbReference type="RefSeq" id="XP_013754981.1">
    <property type="nucleotide sequence ID" value="XM_013899527.1"/>
</dbReference>
<evidence type="ECO:0000313" key="2">
    <source>
        <dbReference type="Proteomes" id="UP000054408"/>
    </source>
</evidence>
<accession>A0A0L0DKP6</accession>
<dbReference type="EMBL" id="GL349476">
    <property type="protein sequence ID" value="KNC52882.1"/>
    <property type="molecule type" value="Genomic_DNA"/>
</dbReference>
<dbReference type="GeneID" id="25567589"/>
<dbReference type="STRING" id="461836.A0A0L0DKP6"/>
<dbReference type="AlphaFoldDB" id="A0A0L0DKP6"/>
<sequence length="302" mass="32143">MLPLLSKLISASMATSSPGGLILLASWIRIALEELNETMMASGEVPDFDALPDAVRWAFAQELEVGAMAPMMDLWQPWWLPDAPLADLTPAPPDLPLISELSRLPPAPGVLVSLVEVVAAAAAALRKYNGELMFADGEWRQVVDLLATVAPTAFGREPPPALVSPASADALALAATAALVAAGPRIHTAAGFDMFIVLRDVAALFDAGTRGRDQGDEVEGRLRARLDRLLAQVETWWRRARKAAKAERAQGTKAVLKAAERKVYYLRCWLGDGGASAAAAARLDRAADIALARLKLAEEPAG</sequence>
<reference evidence="1 2" key="1">
    <citation type="submission" date="2010-05" db="EMBL/GenBank/DDBJ databases">
        <title>The Genome Sequence of Thecamonas trahens ATCC 50062.</title>
        <authorList>
            <consortium name="The Broad Institute Genome Sequencing Platform"/>
            <person name="Russ C."/>
            <person name="Cuomo C."/>
            <person name="Shea T."/>
            <person name="Young S.K."/>
            <person name="Zeng Q."/>
            <person name="Koehrsen M."/>
            <person name="Haas B."/>
            <person name="Borodovsky M."/>
            <person name="Guigo R."/>
            <person name="Alvarado L."/>
            <person name="Berlin A."/>
            <person name="Bochicchio J."/>
            <person name="Borenstein D."/>
            <person name="Chapman S."/>
            <person name="Chen Z."/>
            <person name="Freedman E."/>
            <person name="Gellesch M."/>
            <person name="Goldberg J."/>
            <person name="Griggs A."/>
            <person name="Gujja S."/>
            <person name="Heilman E."/>
            <person name="Heiman D."/>
            <person name="Hepburn T."/>
            <person name="Howarth C."/>
            <person name="Jen D."/>
            <person name="Larson L."/>
            <person name="Mehta T."/>
            <person name="Park D."/>
            <person name="Pearson M."/>
            <person name="Roberts A."/>
            <person name="Saif S."/>
            <person name="Shenoy N."/>
            <person name="Sisk P."/>
            <person name="Stolte C."/>
            <person name="Sykes S."/>
            <person name="Thomson T."/>
            <person name="Walk T."/>
            <person name="White J."/>
            <person name="Yandava C."/>
            <person name="Burger G."/>
            <person name="Gray M.W."/>
            <person name="Holland P.W.H."/>
            <person name="King N."/>
            <person name="Lang F.B.F."/>
            <person name="Roger A.J."/>
            <person name="Ruiz-Trillo I."/>
            <person name="Lander E."/>
            <person name="Nusbaum C."/>
        </authorList>
    </citation>
    <scope>NUCLEOTIDE SEQUENCE [LARGE SCALE GENOMIC DNA]</scope>
    <source>
        <strain evidence="1 2">ATCC 50062</strain>
    </source>
</reference>
<dbReference type="Proteomes" id="UP000054408">
    <property type="component" value="Unassembled WGS sequence"/>
</dbReference>
<dbReference type="PANTHER" id="PTHR15555">
    <property type="entry name" value="ZINC FINGER HIT DOMAIN CONTAINING PROTEIN 2 PROTEIN FON -RELATED"/>
    <property type="match status" value="1"/>
</dbReference>
<evidence type="ECO:0000313" key="1">
    <source>
        <dbReference type="EMBL" id="KNC52882.1"/>
    </source>
</evidence>